<feature type="region of interest" description="Disordered" evidence="6">
    <location>
        <begin position="279"/>
        <end position="299"/>
    </location>
</feature>
<evidence type="ECO:0000259" key="8">
    <source>
        <dbReference type="Pfam" id="PF04888"/>
    </source>
</evidence>
<dbReference type="Proteomes" id="UP000682358">
    <property type="component" value="Chromosome"/>
</dbReference>
<evidence type="ECO:0000313" key="9">
    <source>
        <dbReference type="EMBL" id="QWQ20971.1"/>
    </source>
</evidence>
<dbReference type="EMBL" id="CP076405">
    <property type="protein sequence ID" value="QWQ20971.1"/>
    <property type="molecule type" value="Genomic_DNA"/>
</dbReference>
<dbReference type="AlphaFoldDB" id="A0AAJ4NI63"/>
<organism evidence="9 10">
    <name type="scientific">Providencia rettgeri</name>
    <dbReference type="NCBI Taxonomy" id="587"/>
    <lineage>
        <taxon>Bacteria</taxon>
        <taxon>Pseudomonadati</taxon>
        <taxon>Pseudomonadota</taxon>
        <taxon>Gammaproteobacteria</taxon>
        <taxon>Enterobacterales</taxon>
        <taxon>Morganellaceae</taxon>
        <taxon>Providencia</taxon>
    </lineage>
</organism>
<gene>
    <name evidence="9" type="primary">sctE</name>
    <name evidence="9" type="ORF">KOF27_00975</name>
</gene>
<evidence type="ECO:0000256" key="5">
    <source>
        <dbReference type="SAM" id="Coils"/>
    </source>
</evidence>
<dbReference type="Pfam" id="PF04888">
    <property type="entry name" value="SseC"/>
    <property type="match status" value="1"/>
</dbReference>
<dbReference type="InterPro" id="IPR006972">
    <property type="entry name" value="BipB-like_C"/>
</dbReference>
<accession>A0AAJ4NI63</accession>
<protein>
    <submittedName>
        <fullName evidence="9">Type III secretion system translocon subunit SctE</fullName>
    </submittedName>
</protein>
<feature type="coiled-coil region" evidence="5">
    <location>
        <begin position="112"/>
        <end position="174"/>
    </location>
</feature>
<evidence type="ECO:0000256" key="1">
    <source>
        <dbReference type="ARBA" id="ARBA00004301"/>
    </source>
</evidence>
<evidence type="ECO:0000256" key="6">
    <source>
        <dbReference type="SAM" id="MobiDB-lite"/>
    </source>
</evidence>
<keyword evidence="7" id="KW-0812">Transmembrane</keyword>
<comment type="similarity">
    <text evidence="4">Belongs to the SctE/SipB/YopB family.</text>
</comment>
<evidence type="ECO:0000256" key="7">
    <source>
        <dbReference type="SAM" id="Phobius"/>
    </source>
</evidence>
<dbReference type="RefSeq" id="WP_215954360.1">
    <property type="nucleotide sequence ID" value="NZ_CP076405.1"/>
</dbReference>
<evidence type="ECO:0000256" key="3">
    <source>
        <dbReference type="ARBA" id="ARBA00023026"/>
    </source>
</evidence>
<evidence type="ECO:0000313" key="10">
    <source>
        <dbReference type="Proteomes" id="UP000682358"/>
    </source>
</evidence>
<reference evidence="9" key="1">
    <citation type="submission" date="2021-06" db="EMBL/GenBank/DDBJ databases">
        <title>Emergence of genetically related NDM-1-producing Providencia rettgeri strains in Argentina.</title>
        <authorList>
            <person name="Pasteran F."/>
            <person name="Meo A."/>
            <person name="Gomez S."/>
            <person name="Derdoy L."/>
            <person name="Albronoz E."/>
            <person name="Faccone D."/>
            <person name="Guerriero L."/>
            <person name="Archuby D."/>
            <person name="Tarzia A."/>
            <person name="Lopez M."/>
            <person name="Corso A."/>
        </authorList>
    </citation>
    <scope>NUCLEOTIDE SEQUENCE</scope>
    <source>
        <strain evidence="9">PreM15628</strain>
    </source>
</reference>
<name>A0AAJ4NI63_PRORE</name>
<sequence>MAQPIDLSSERIKNIHTFLQGNNPIGLGDEYIKSVLALETVCEDLTSSEQMKRSRIENAPQLPAPKTLLSVMSKAAAAKEEKIQLQQESFNATSILVESLSTLRQLLHEGNISELANRLNMLSIESNSLREKGDNLLSSFANNTDKANALNNEVNVLKQERAESKERLVDLQSQQGGNQTEINQQIAAENKKITSLGTKIDDLLESAGNYAKNASEDAKKLSQFVETAPRRIEIDGEKWENTLALLTMLTAQLKKSMNEDSIRNMKEQEAVMATINEATRKDSEKKAKEAEEAQRKAEEANKAASCASKVFSYVMLAVSLVATVATFGAATPLTLAVAAIGIAISIADIVLEETGQSSLMQMLATKISSAVTDMLMTFGVPEEQAKQIGSIVGMVVAAIAFLVLSLASMSSFVKNIANVASNAVKTLAKNVGTLLKSVIKSMPKSLTNALGNIASGAGKVGKSADDVVMLSKFSKLADGIDDLQQAVKTTTKVAQKADDVKDIVKAADKVADQADSMSNITEISDKAVNTVKTQNVVAARLEVGMKGTGAMLAVANTATTGGLNLYGASQIRDMKEMLAGMMLNNETIQALDELLKVLLKSMSQNYEKIEEMFNGILASLNQSGHTKAKMLKAARFA</sequence>
<evidence type="ECO:0000256" key="4">
    <source>
        <dbReference type="ARBA" id="ARBA00035640"/>
    </source>
</evidence>
<keyword evidence="2" id="KW-1043">Host membrane</keyword>
<keyword evidence="7" id="KW-0472">Membrane</keyword>
<feature type="transmembrane region" description="Helical" evidence="7">
    <location>
        <begin position="387"/>
        <end position="407"/>
    </location>
</feature>
<keyword evidence="7" id="KW-1133">Transmembrane helix</keyword>
<comment type="subcellular location">
    <subcellularLocation>
        <location evidence="1">Host membrane</location>
        <topology evidence="1">Multi-pass membrane protein</topology>
    </subcellularLocation>
</comment>
<proteinExistence type="inferred from homology"/>
<feature type="transmembrane region" description="Helical" evidence="7">
    <location>
        <begin position="310"/>
        <end position="327"/>
    </location>
</feature>
<keyword evidence="3" id="KW-0843">Virulence</keyword>
<dbReference type="GO" id="GO:0033644">
    <property type="term" value="C:host cell membrane"/>
    <property type="evidence" value="ECO:0007669"/>
    <property type="project" value="UniProtKB-SubCell"/>
</dbReference>
<keyword evidence="5" id="KW-0175">Coiled coil</keyword>
<feature type="domain" description="Translocator protein BipB-like C-terminal" evidence="8">
    <location>
        <begin position="248"/>
        <end position="630"/>
    </location>
</feature>
<feature type="transmembrane region" description="Helical" evidence="7">
    <location>
        <begin position="363"/>
        <end position="381"/>
    </location>
</feature>
<evidence type="ECO:0000256" key="2">
    <source>
        <dbReference type="ARBA" id="ARBA00022870"/>
    </source>
</evidence>